<name>A0ABS3AIL5_9PSED</name>
<dbReference type="Proteomes" id="UP000772591">
    <property type="component" value="Unassembled WGS sequence"/>
</dbReference>
<reference evidence="2 3" key="1">
    <citation type="journal article" date="2021" name="Int. J. Syst. Evol. Microbiol.">
        <title>Pseudomonas piscium sp. nov., Pseudomonas pisciculturae sp. nov., Pseudomonas mucoides sp. nov. and Pseudomonas neuropathica sp. nov. isolated from rainbow trout.</title>
        <authorList>
            <person name="Duman M."/>
            <person name="Mulet M."/>
            <person name="Altun S."/>
            <person name="Saticioglu I.B."/>
            <person name="Gomila M."/>
            <person name="Lalucat J."/>
            <person name="Garcia-Valdes E."/>
        </authorList>
    </citation>
    <scope>NUCLEOTIDE SEQUENCE [LARGE SCALE GENOMIC DNA]</scope>
    <source>
        <strain evidence="2 3">LMG 28632</strain>
    </source>
</reference>
<dbReference type="EMBL" id="JADEVO010000024">
    <property type="protein sequence ID" value="MBN3966973.1"/>
    <property type="molecule type" value="Genomic_DNA"/>
</dbReference>
<dbReference type="SUPFAM" id="SSF53756">
    <property type="entry name" value="UDP-Glycosyltransferase/glycogen phosphorylase"/>
    <property type="match status" value="1"/>
</dbReference>
<evidence type="ECO:0008006" key="4">
    <source>
        <dbReference type="Google" id="ProtNLM"/>
    </source>
</evidence>
<feature type="transmembrane region" description="Helical" evidence="1">
    <location>
        <begin position="6"/>
        <end position="28"/>
    </location>
</feature>
<comment type="caution">
    <text evidence="2">The sequence shown here is derived from an EMBL/GenBank/DDBJ whole genome shotgun (WGS) entry which is preliminary data.</text>
</comment>
<keyword evidence="1" id="KW-0812">Transmembrane</keyword>
<proteinExistence type="predicted"/>
<dbReference type="RefSeq" id="WP_205893275.1">
    <property type="nucleotide sequence ID" value="NZ_JADEVO010000024.1"/>
</dbReference>
<evidence type="ECO:0000313" key="2">
    <source>
        <dbReference type="EMBL" id="MBN3966973.1"/>
    </source>
</evidence>
<accession>A0ABS3AIL5</accession>
<organism evidence="2 3">
    <name type="scientific">Pseudomonas gregormendelii</name>
    <dbReference type="NCBI Taxonomy" id="1628277"/>
    <lineage>
        <taxon>Bacteria</taxon>
        <taxon>Pseudomonadati</taxon>
        <taxon>Pseudomonadota</taxon>
        <taxon>Gammaproteobacteria</taxon>
        <taxon>Pseudomonadales</taxon>
        <taxon>Pseudomonadaceae</taxon>
        <taxon>Pseudomonas</taxon>
    </lineage>
</organism>
<evidence type="ECO:0000256" key="1">
    <source>
        <dbReference type="SAM" id="Phobius"/>
    </source>
</evidence>
<protein>
    <recommendedName>
        <fullName evidence="4">Glycosyltransferase subfamily 4-like N-terminal domain-containing protein</fullName>
    </recommendedName>
</protein>
<keyword evidence="1" id="KW-0472">Membrane</keyword>
<gene>
    <name evidence="2" type="ORF">IMW75_17040</name>
</gene>
<keyword evidence="1" id="KW-1133">Transmembrane helix</keyword>
<evidence type="ECO:0000313" key="3">
    <source>
        <dbReference type="Proteomes" id="UP000772591"/>
    </source>
</evidence>
<sequence length="369" mass="42427">MTANRYLQPYFFSELTLNIIIVCYFSIYDTTPRAFRARSLYESLSNLGHTVTVITPAPANSTNVAKNESSFRASIKQLVRRTVVFLLPDGIGTFRIPFFIQQMKGKTSDITISVGLPFTVHLATAISIHLRLLKTKFAIADYGDPYSQNPGSQKCFYAKVMEKWVVSKFDIITIPTIKAVDAFTQVITSKNKLIVIPQGYAINQNHAINYKKNLIPNFAYAGILYKLIRNPKTFFEYLLAADFDFRFHIYTDVNNTETMQILKPYIGRLGEKLIVHEMIPREQCIEALSHMDFLINFSNDSTSQTPSKIVDYTISSRPFLNIYQTQLEFKEFEMFINWDYSAFKSTDISDYDENKVAKMFIDCVKHHAQ</sequence>
<dbReference type="Gene3D" id="3.40.50.2000">
    <property type="entry name" value="Glycogen Phosphorylase B"/>
    <property type="match status" value="1"/>
</dbReference>
<keyword evidence="3" id="KW-1185">Reference proteome</keyword>